<dbReference type="FunFam" id="3.30.70.1350:FF:000003">
    <property type="entry name" value="Cation diffusion facilitator 1"/>
    <property type="match status" value="1"/>
</dbReference>
<dbReference type="Proteomes" id="UP000269539">
    <property type="component" value="Unassembled WGS sequence"/>
</dbReference>
<feature type="transmembrane region" description="Helical" evidence="7">
    <location>
        <begin position="50"/>
        <end position="73"/>
    </location>
</feature>
<dbReference type="PANTHER" id="PTHR43840">
    <property type="entry name" value="MITOCHONDRIAL METAL TRANSPORTER 1-RELATED"/>
    <property type="match status" value="1"/>
</dbReference>
<dbReference type="Gene3D" id="1.20.1510.10">
    <property type="entry name" value="Cation efflux protein transmembrane domain"/>
    <property type="match status" value="1"/>
</dbReference>
<evidence type="ECO:0000256" key="2">
    <source>
        <dbReference type="ARBA" id="ARBA00022448"/>
    </source>
</evidence>
<dbReference type="PANTHER" id="PTHR43840:SF12">
    <property type="entry name" value="CATION DIFFUSION FACILITATOR 1 (AFU_ORTHOLOGUE AFUA_1G14440)"/>
    <property type="match status" value="1"/>
</dbReference>
<dbReference type="InterPro" id="IPR027470">
    <property type="entry name" value="Cation_efflux_CTD"/>
</dbReference>
<proteinExistence type="predicted"/>
<dbReference type="InterPro" id="IPR027469">
    <property type="entry name" value="Cation_efflux_TMD_sf"/>
</dbReference>
<evidence type="ECO:0000313" key="10">
    <source>
        <dbReference type="EMBL" id="RMY90115.1"/>
    </source>
</evidence>
<evidence type="ECO:0000256" key="1">
    <source>
        <dbReference type="ARBA" id="ARBA00004141"/>
    </source>
</evidence>
<dbReference type="AlphaFoldDB" id="A0A3M7FMS4"/>
<evidence type="ECO:0000259" key="9">
    <source>
        <dbReference type="Pfam" id="PF16916"/>
    </source>
</evidence>
<feature type="compositionally biased region" description="Polar residues" evidence="6">
    <location>
        <begin position="522"/>
        <end position="535"/>
    </location>
</feature>
<dbReference type="InterPro" id="IPR036837">
    <property type="entry name" value="Cation_efflux_CTD_sf"/>
</dbReference>
<keyword evidence="3 7" id="KW-0812">Transmembrane</keyword>
<feature type="transmembrane region" description="Helical" evidence="7">
    <location>
        <begin position="117"/>
        <end position="136"/>
    </location>
</feature>
<sequence length="1045" mass="116569">MRAKRIQGFYEKQNENIERLLKPVDDHVREAKEEQGADALQYKIAVTGSFVANICLAILQLYGAIASGSLSLFTTMADAIFDPCSNLTLILCNRAVNRVDPRRFPSGKARIETAGNIAFCGLMTAVSLILIVQSAVQLARQDSDVDFHLPSVIAVGVAFATKLGLFIYCWALRNKYSQIRILWEDHRNDLFINGFGLLTSVGGSKLRWWIDPMGAIILSALISFLWVRTAYSEFQLLIGVSADTSFLQHITYISMTHSPLINSLDTVRAWHSGPRLIVEVDIVMERTMTLQETHDVAEELQTKLESLPDVERCYVHVDYETSHAPEHFWKKELMVRPSQRSSMSGVERRLDVKKIRIHSKGPKTIDSNLEFPPFLPSFINHAICRELNQTLYGAMWFRACFANNVPATLDRLHFISREDALKARIGRLESVVTQLQSVVPGGTAAALVPGEDTPALTPISKDRSEDTSVSDVPIKSEDANAAGNSKSLRGIVAPTFWNELSEAVSGLRDALEETKQEDDSTPESLNDQFSKSASGDSRRPSGANAVLFPRMSAGDSGNTSNWLEPGVKTKLVKCYRERYYPIVKGGHWPSIAATIQFGWEIDPNIPLPASARALEAAICFAGACVLSETELDHKSDVVAQTRLSTETFLSEAGLLSTRDFVVLQAFAFYVCNADQWTLIACVVRIASAQGLSAKSDADESILDRECRLQLWFMIGLLDLQAAFDRGTKPLLGADDFTVWPSNVNDEELMTTPQEAINTTYPTRFTDMTFPLMTYRAMMNQHVFTNIGYTQPGKAETLTDTEVWQEKAKVFRNFEEHVEGLKYALADSPNPFARYVVLSGEYISANMRTILRRPIYPPIRGRPPASDDVDVLQHATVVLESALGRSNFSEYAHCQEFSLWSWNTWIPWYAIAVVLAELCRSPQSPIAERSWRAAEESYAAYAQRVADGQSGLLWRPVERLMQKARALWRRPAPGAESGVDTQKWVSDTSALPSYSPIQRGSDAAAPYMDMSSIPSTLPPSDGDEAMSWFDWEYFLEGLDDDGMMRL</sequence>
<dbReference type="FunFam" id="1.20.1510.10:FF:000005">
    <property type="entry name" value="Putative Cation diffusion facilitator 1"/>
    <property type="match status" value="1"/>
</dbReference>
<dbReference type="Gene3D" id="3.30.70.1350">
    <property type="entry name" value="Cation efflux protein, cytoplasmic domain"/>
    <property type="match status" value="1"/>
</dbReference>
<evidence type="ECO:0000256" key="7">
    <source>
        <dbReference type="SAM" id="Phobius"/>
    </source>
</evidence>
<keyword evidence="4 7" id="KW-1133">Transmembrane helix</keyword>
<dbReference type="Pfam" id="PF01545">
    <property type="entry name" value="Cation_efflux"/>
    <property type="match status" value="1"/>
</dbReference>
<feature type="transmembrane region" description="Helical" evidence="7">
    <location>
        <begin position="79"/>
        <end position="96"/>
    </location>
</feature>
<evidence type="ECO:0000256" key="6">
    <source>
        <dbReference type="SAM" id="MobiDB-lite"/>
    </source>
</evidence>
<feature type="domain" description="Cation efflux protein transmembrane" evidence="8">
    <location>
        <begin position="49"/>
        <end position="238"/>
    </location>
</feature>
<evidence type="ECO:0000313" key="11">
    <source>
        <dbReference type="Proteomes" id="UP000269539"/>
    </source>
</evidence>
<feature type="transmembrane region" description="Helical" evidence="7">
    <location>
        <begin position="148"/>
        <end position="171"/>
    </location>
</feature>
<comment type="caution">
    <text evidence="10">The sequence shown here is derived from an EMBL/GenBank/DDBJ whole genome shotgun (WGS) entry which is preliminary data.</text>
</comment>
<keyword evidence="5 7" id="KW-0472">Membrane</keyword>
<dbReference type="GO" id="GO:0098771">
    <property type="term" value="P:inorganic ion homeostasis"/>
    <property type="evidence" value="ECO:0007669"/>
    <property type="project" value="UniProtKB-ARBA"/>
</dbReference>
<dbReference type="GO" id="GO:0008324">
    <property type="term" value="F:monoatomic cation transmembrane transporter activity"/>
    <property type="evidence" value="ECO:0007669"/>
    <property type="project" value="InterPro"/>
</dbReference>
<dbReference type="InterPro" id="IPR050291">
    <property type="entry name" value="CDF_Transporter"/>
</dbReference>
<reference evidence="10 11" key="1">
    <citation type="journal article" date="2018" name="BMC Genomics">
        <title>Genomic evidence for intraspecific hybridization in a clonal and extremely halotolerant yeast.</title>
        <authorList>
            <person name="Gostincar C."/>
            <person name="Stajich J.E."/>
            <person name="Zupancic J."/>
            <person name="Zalar P."/>
            <person name="Gunde-Cimerman N."/>
        </authorList>
    </citation>
    <scope>NUCLEOTIDE SEQUENCE [LARGE SCALE GENOMIC DNA]</scope>
    <source>
        <strain evidence="10 11">EXF-10513</strain>
    </source>
</reference>
<evidence type="ECO:0000256" key="5">
    <source>
        <dbReference type="ARBA" id="ARBA00023136"/>
    </source>
</evidence>
<dbReference type="NCBIfam" id="TIGR01297">
    <property type="entry name" value="CDF"/>
    <property type="match status" value="1"/>
</dbReference>
<feature type="transmembrane region" description="Helical" evidence="7">
    <location>
        <begin position="208"/>
        <end position="227"/>
    </location>
</feature>
<feature type="region of interest" description="Disordered" evidence="6">
    <location>
        <begin position="510"/>
        <end position="560"/>
    </location>
</feature>
<dbReference type="CDD" id="cd12148">
    <property type="entry name" value="fungal_TF_MHR"/>
    <property type="match status" value="1"/>
</dbReference>
<organism evidence="10 11">
    <name type="scientific">Hortaea werneckii</name>
    <name type="common">Black yeast</name>
    <name type="synonym">Cladosporium werneckii</name>
    <dbReference type="NCBI Taxonomy" id="91943"/>
    <lineage>
        <taxon>Eukaryota</taxon>
        <taxon>Fungi</taxon>
        <taxon>Dikarya</taxon>
        <taxon>Ascomycota</taxon>
        <taxon>Pezizomycotina</taxon>
        <taxon>Dothideomycetes</taxon>
        <taxon>Dothideomycetidae</taxon>
        <taxon>Mycosphaerellales</taxon>
        <taxon>Teratosphaeriaceae</taxon>
        <taxon>Hortaea</taxon>
    </lineage>
</organism>
<protein>
    <submittedName>
        <fullName evidence="10">Uncharacterized protein</fullName>
    </submittedName>
</protein>
<dbReference type="InterPro" id="IPR058533">
    <property type="entry name" value="Cation_efflux_TM"/>
</dbReference>
<evidence type="ECO:0000259" key="8">
    <source>
        <dbReference type="Pfam" id="PF01545"/>
    </source>
</evidence>
<keyword evidence="2" id="KW-0813">Transport</keyword>
<evidence type="ECO:0000256" key="4">
    <source>
        <dbReference type="ARBA" id="ARBA00022989"/>
    </source>
</evidence>
<dbReference type="Pfam" id="PF16916">
    <property type="entry name" value="ZT_dimer"/>
    <property type="match status" value="1"/>
</dbReference>
<name>A0A3M7FMS4_HORWE</name>
<dbReference type="InterPro" id="IPR002524">
    <property type="entry name" value="Cation_efflux"/>
</dbReference>
<accession>A0A3M7FMS4</accession>
<evidence type="ECO:0000256" key="3">
    <source>
        <dbReference type="ARBA" id="ARBA00022692"/>
    </source>
</evidence>
<dbReference type="GO" id="GO:0030003">
    <property type="term" value="P:intracellular monoatomic cation homeostasis"/>
    <property type="evidence" value="ECO:0007669"/>
    <property type="project" value="UniProtKB-ARBA"/>
</dbReference>
<dbReference type="GO" id="GO:0016020">
    <property type="term" value="C:membrane"/>
    <property type="evidence" value="ECO:0007669"/>
    <property type="project" value="UniProtKB-SubCell"/>
</dbReference>
<dbReference type="EMBL" id="QWIO01000625">
    <property type="protein sequence ID" value="RMY90115.1"/>
    <property type="molecule type" value="Genomic_DNA"/>
</dbReference>
<feature type="region of interest" description="Disordered" evidence="6">
    <location>
        <begin position="449"/>
        <end position="484"/>
    </location>
</feature>
<dbReference type="SUPFAM" id="SSF160240">
    <property type="entry name" value="Cation efflux protein cytoplasmic domain-like"/>
    <property type="match status" value="1"/>
</dbReference>
<gene>
    <name evidence="10" type="ORF">D0864_06321</name>
</gene>
<dbReference type="SUPFAM" id="SSF161111">
    <property type="entry name" value="Cation efflux protein transmembrane domain-like"/>
    <property type="match status" value="1"/>
</dbReference>
<comment type="subcellular location">
    <subcellularLocation>
        <location evidence="1">Membrane</location>
        <topology evidence="1">Multi-pass membrane protein</topology>
    </subcellularLocation>
</comment>
<feature type="domain" description="Cation efflux protein cytoplasmic" evidence="9">
    <location>
        <begin position="249"/>
        <end position="318"/>
    </location>
</feature>